<dbReference type="Proteomes" id="UP000238479">
    <property type="component" value="Chromosome 6"/>
</dbReference>
<dbReference type="Gramene" id="PRQ22474">
    <property type="protein sequence ID" value="PRQ22474"/>
    <property type="gene ID" value="RchiOBHm_Chr6g0250731"/>
</dbReference>
<keyword evidence="2" id="KW-1185">Reference proteome</keyword>
<accession>A0A2P6PKL5</accession>
<sequence length="68" mass="8062">MLRMQSFAFSCWRNFGLFESTLCPAPTLFQSLRNRRVPALFRPLNRQTQGFQSQNQFVLKVRGFEHHS</sequence>
<reference evidence="1 2" key="1">
    <citation type="journal article" date="2018" name="Nat. Genet.">
        <title>The Rosa genome provides new insights in the design of modern roses.</title>
        <authorList>
            <person name="Bendahmane M."/>
        </authorList>
    </citation>
    <scope>NUCLEOTIDE SEQUENCE [LARGE SCALE GENOMIC DNA]</scope>
    <source>
        <strain evidence="2">cv. Old Blush</strain>
    </source>
</reference>
<protein>
    <submittedName>
        <fullName evidence="1">Uncharacterized protein</fullName>
    </submittedName>
</protein>
<dbReference type="EMBL" id="PDCK01000044">
    <property type="protein sequence ID" value="PRQ22474.1"/>
    <property type="molecule type" value="Genomic_DNA"/>
</dbReference>
<dbReference type="AlphaFoldDB" id="A0A2P6PKL5"/>
<evidence type="ECO:0000313" key="2">
    <source>
        <dbReference type="Proteomes" id="UP000238479"/>
    </source>
</evidence>
<organism evidence="1 2">
    <name type="scientific">Rosa chinensis</name>
    <name type="common">China rose</name>
    <dbReference type="NCBI Taxonomy" id="74649"/>
    <lineage>
        <taxon>Eukaryota</taxon>
        <taxon>Viridiplantae</taxon>
        <taxon>Streptophyta</taxon>
        <taxon>Embryophyta</taxon>
        <taxon>Tracheophyta</taxon>
        <taxon>Spermatophyta</taxon>
        <taxon>Magnoliopsida</taxon>
        <taxon>eudicotyledons</taxon>
        <taxon>Gunneridae</taxon>
        <taxon>Pentapetalae</taxon>
        <taxon>rosids</taxon>
        <taxon>fabids</taxon>
        <taxon>Rosales</taxon>
        <taxon>Rosaceae</taxon>
        <taxon>Rosoideae</taxon>
        <taxon>Rosoideae incertae sedis</taxon>
        <taxon>Rosa</taxon>
    </lineage>
</organism>
<evidence type="ECO:0000313" key="1">
    <source>
        <dbReference type="EMBL" id="PRQ22474.1"/>
    </source>
</evidence>
<proteinExistence type="predicted"/>
<name>A0A2P6PKL5_ROSCH</name>
<gene>
    <name evidence="1" type="ORF">RchiOBHm_Chr6g0250731</name>
</gene>
<comment type="caution">
    <text evidence="1">The sequence shown here is derived from an EMBL/GenBank/DDBJ whole genome shotgun (WGS) entry which is preliminary data.</text>
</comment>